<evidence type="ECO:0000256" key="7">
    <source>
        <dbReference type="ARBA" id="ARBA00023136"/>
    </source>
</evidence>
<dbReference type="PANTHER" id="PTHR43867">
    <property type="entry name" value="CELLULOSE SYNTHASE CATALYTIC SUBUNIT A [UDP-FORMING]"/>
    <property type="match status" value="1"/>
</dbReference>
<name>A0A1L3J7T3_9FLAO</name>
<evidence type="ECO:0000256" key="1">
    <source>
        <dbReference type="ARBA" id="ARBA00004141"/>
    </source>
</evidence>
<dbReference type="STRING" id="1913577.LPB144_12625"/>
<gene>
    <name evidence="12" type="ORF">LPB144_12625</name>
</gene>
<keyword evidence="4 10" id="KW-0812">Transmembrane</keyword>
<dbReference type="Gene3D" id="3.90.550.10">
    <property type="entry name" value="Spore Coat Polysaccharide Biosynthesis Protein SpsA, Chain A"/>
    <property type="match status" value="1"/>
</dbReference>
<feature type="domain" description="GH26" evidence="11">
    <location>
        <begin position="551"/>
        <end position="863"/>
    </location>
</feature>
<dbReference type="Gene3D" id="3.20.20.80">
    <property type="entry name" value="Glycosidases"/>
    <property type="match status" value="2"/>
</dbReference>
<comment type="similarity">
    <text evidence="9">Belongs to the glycosyl hydrolase 26 family.</text>
</comment>
<evidence type="ECO:0000256" key="3">
    <source>
        <dbReference type="ARBA" id="ARBA00022679"/>
    </source>
</evidence>
<keyword evidence="6 10" id="KW-1133">Transmembrane helix</keyword>
<dbReference type="KEGG" id="grl:LPB144_12625"/>
<feature type="transmembrane region" description="Helical" evidence="10">
    <location>
        <begin position="394"/>
        <end position="418"/>
    </location>
</feature>
<dbReference type="PANTHER" id="PTHR43867:SF2">
    <property type="entry name" value="CELLULOSE SYNTHASE CATALYTIC SUBUNIT A [UDP-FORMING]"/>
    <property type="match status" value="1"/>
</dbReference>
<keyword evidence="13" id="KW-1185">Reference proteome</keyword>
<evidence type="ECO:0000256" key="9">
    <source>
        <dbReference type="PROSITE-ProRule" id="PRU01100"/>
    </source>
</evidence>
<accession>A0A1L3J7T3</accession>
<dbReference type="EMBL" id="CP018153">
    <property type="protein sequence ID" value="APG61196.1"/>
    <property type="molecule type" value="Genomic_DNA"/>
</dbReference>
<dbReference type="GO" id="GO:0016757">
    <property type="term" value="F:glycosyltransferase activity"/>
    <property type="evidence" value="ECO:0007669"/>
    <property type="project" value="UniProtKB-KW"/>
</dbReference>
<dbReference type="InterPro" id="IPR017853">
    <property type="entry name" value="GH"/>
</dbReference>
<feature type="active site" description="Proton donor" evidence="9">
    <location>
        <position position="690"/>
    </location>
</feature>
<evidence type="ECO:0000256" key="4">
    <source>
        <dbReference type="ARBA" id="ARBA00022692"/>
    </source>
</evidence>
<dbReference type="CDD" id="cd06421">
    <property type="entry name" value="CESA_CelA_like"/>
    <property type="match status" value="1"/>
</dbReference>
<dbReference type="OrthoDB" id="9802773at2"/>
<dbReference type="RefSeq" id="WP_072553886.1">
    <property type="nucleotide sequence ID" value="NZ_CP018153.1"/>
</dbReference>
<evidence type="ECO:0000259" key="11">
    <source>
        <dbReference type="PROSITE" id="PS51764"/>
    </source>
</evidence>
<feature type="transmembrane region" description="Helical" evidence="10">
    <location>
        <begin position="364"/>
        <end position="382"/>
    </location>
</feature>
<sequence>MANRIKTPSRKELVIIRLMAFVGVLSIFNFLYFFFQSENRGDQWLFAMLAVTMIYGALRKLYMWFNYINISVPEAVETDEKLKVDILTTYFPGEPRQMIVTTLEAINEITYPHTTYLCDEADDAYLKKFCKENGIIHVTRDNRKDAKAGNINNALRTKATGDICVILDPDHIPQPDFLDPILPHFSNPDIGFVQIVQSYYNTSETLVAQGAAEQTYQFYGPMMMTLNSYGSVNAIGANCVFRRKALDSIGGHAPGLCEDMHTAMLLYSKGWKAVYVPQVLAKGLAPSNLTNFFKQQLKWSRGTFDLLIKVYPKIFKQLTPKQRLHYGVLPLHYFSGVICLLNFLIPIFSLFLLTTPWKGNIIDFGFAVLPVAASSVLIRTYVQKWVIEKKERGFHLLGGLLHINTWWVHLIGLFYTIIDKKVPYLPTPKEDEFDTNLKIIAPNAIVALVSISAVLYALMHDLTPFSIIMSGFAMFNAGIMLFGIYMAGRHTNQNRLLRSNLNQNTLYNIKNIKILLLRFANILFHYTRRAAPILLVFVILVSSFFVAKSNLDSWTLLKSSEYIKTSGKYLGVFFPKDESGLSDMGEIGFIEANNKVDFDIISFYLAWDDESLAEFPHKLMNSIYDNNAIPLITWEPWPSELELTDTIPELQKNEKVLKHIAEGTFDDYIIEFVTILKFYKKPVYLRFAHEFDNPQYPWSQVGNNTPEEFIRAWKHVDQIIKDQNAFNIISVWNPWKPETMQDYYPGDEYVDWIGVTLLNYAELNQDGTSHSFNELYKPFHDDFYWFTRKPVILAEFGSLNLNGDQNNWLDDAIKSIKHYKEISAIVMFNSGLDKNIPRNNFYKEQYLDWSIDSITRSYTDFQNRRDSKKPEIDSIIEYYDRNPITDHDIEGIKYKNGENWDKSFYALTKRNLNRDFNILKETGLNTVWFKGGNIYDSNLLSTSKEFDLNVIYEFDLNTSLSFIEDEDELNELREEILSKVEKLKESKRIIGYSFRYDLEEHYTKPLLFSQQIAYINWLSRLVLELKNIDPEKSVVLETKLNSQTAAQLDKFSNKNLPFDSYGLIVDDAKSLDEALNLAENMPLSVFISDLPPSLLIEKQSTLANTDIVLHNFQDEWENDRITFDGLINFRGDMKRSLNELTGIWGEKKLISNYTPDVIIPAVPLIPGYVLTYDAMIYESEKWITPNYEDYSIDWYLIKNDQFGNSLGIKELGSGKSIELKIPENYKSYELLLIVRKRSEEFITSVRSKLFLPAWN</sequence>
<feature type="transmembrane region" description="Helical" evidence="10">
    <location>
        <begin position="533"/>
        <end position="551"/>
    </location>
</feature>
<dbReference type="InterPro" id="IPR029044">
    <property type="entry name" value="Nucleotide-diphossugar_trans"/>
</dbReference>
<dbReference type="InterPro" id="IPR050321">
    <property type="entry name" value="Glycosyltr_2/OpgH_subfam"/>
</dbReference>
<evidence type="ECO:0000256" key="5">
    <source>
        <dbReference type="ARBA" id="ARBA00022801"/>
    </source>
</evidence>
<feature type="transmembrane region" description="Helical" evidence="10">
    <location>
        <begin position="41"/>
        <end position="58"/>
    </location>
</feature>
<evidence type="ECO:0000313" key="12">
    <source>
        <dbReference type="EMBL" id="APG61196.1"/>
    </source>
</evidence>
<dbReference type="GO" id="GO:0016020">
    <property type="term" value="C:membrane"/>
    <property type="evidence" value="ECO:0007669"/>
    <property type="project" value="UniProtKB-SubCell"/>
</dbReference>
<comment type="subcellular location">
    <subcellularLocation>
        <location evidence="1">Membrane</location>
        <topology evidence="1">Multi-pass membrane protein</topology>
    </subcellularLocation>
</comment>
<dbReference type="Proteomes" id="UP000182510">
    <property type="component" value="Chromosome"/>
</dbReference>
<evidence type="ECO:0000313" key="13">
    <source>
        <dbReference type="Proteomes" id="UP000182510"/>
    </source>
</evidence>
<keyword evidence="8 9" id="KW-0326">Glycosidase</keyword>
<proteinExistence type="inferred from homology"/>
<keyword evidence="5 9" id="KW-0378">Hydrolase</keyword>
<dbReference type="PROSITE" id="PS51764">
    <property type="entry name" value="GH26"/>
    <property type="match status" value="1"/>
</dbReference>
<reference evidence="12 13" key="1">
    <citation type="submission" date="2016-11" db="EMBL/GenBank/DDBJ databases">
        <title>Gramella sp. LPB0144 isolated from marine environment.</title>
        <authorList>
            <person name="Kim E."/>
            <person name="Yi H."/>
        </authorList>
    </citation>
    <scope>NUCLEOTIDE SEQUENCE [LARGE SCALE GENOMIC DNA]</scope>
    <source>
        <strain evidence="12 13">LPB0144</strain>
    </source>
</reference>
<dbReference type="Pfam" id="PF02156">
    <property type="entry name" value="Glyco_hydro_26"/>
    <property type="match status" value="1"/>
</dbReference>
<keyword evidence="7 10" id="KW-0472">Membrane</keyword>
<keyword evidence="2" id="KW-0328">Glycosyltransferase</keyword>
<dbReference type="InterPro" id="IPR022790">
    <property type="entry name" value="GH26_dom"/>
</dbReference>
<feature type="transmembrane region" description="Helical" evidence="10">
    <location>
        <begin position="12"/>
        <end position="35"/>
    </location>
</feature>
<feature type="transmembrane region" description="Helical" evidence="10">
    <location>
        <begin position="331"/>
        <end position="352"/>
    </location>
</feature>
<dbReference type="AlphaFoldDB" id="A0A1L3J7T3"/>
<dbReference type="GO" id="GO:0004553">
    <property type="term" value="F:hydrolase activity, hydrolyzing O-glycosyl compounds"/>
    <property type="evidence" value="ECO:0007669"/>
    <property type="project" value="InterPro"/>
</dbReference>
<feature type="transmembrane region" description="Helical" evidence="10">
    <location>
        <begin position="465"/>
        <end position="487"/>
    </location>
</feature>
<organism evidence="12 13">
    <name type="scientific">Christiangramia salexigens</name>
    <dbReference type="NCBI Taxonomy" id="1913577"/>
    <lineage>
        <taxon>Bacteria</taxon>
        <taxon>Pseudomonadati</taxon>
        <taxon>Bacteroidota</taxon>
        <taxon>Flavobacteriia</taxon>
        <taxon>Flavobacteriales</taxon>
        <taxon>Flavobacteriaceae</taxon>
        <taxon>Christiangramia</taxon>
    </lineage>
</organism>
<dbReference type="SUPFAM" id="SSF53448">
    <property type="entry name" value="Nucleotide-diphospho-sugar transferases"/>
    <property type="match status" value="1"/>
</dbReference>
<dbReference type="SUPFAM" id="SSF51445">
    <property type="entry name" value="(Trans)glycosidases"/>
    <property type="match status" value="1"/>
</dbReference>
<keyword evidence="3" id="KW-0808">Transferase</keyword>
<evidence type="ECO:0000256" key="8">
    <source>
        <dbReference type="ARBA" id="ARBA00023295"/>
    </source>
</evidence>
<dbReference type="Pfam" id="PF13641">
    <property type="entry name" value="Glyco_tranf_2_3"/>
    <property type="match status" value="1"/>
</dbReference>
<evidence type="ECO:0000256" key="6">
    <source>
        <dbReference type="ARBA" id="ARBA00022989"/>
    </source>
</evidence>
<feature type="active site" description="Nucleophile" evidence="9">
    <location>
        <position position="795"/>
    </location>
</feature>
<evidence type="ECO:0000256" key="2">
    <source>
        <dbReference type="ARBA" id="ARBA00022676"/>
    </source>
</evidence>
<protein>
    <recommendedName>
        <fullName evidence="11">GH26 domain-containing protein</fullName>
    </recommendedName>
</protein>
<evidence type="ECO:0000256" key="10">
    <source>
        <dbReference type="SAM" id="Phobius"/>
    </source>
</evidence>